<dbReference type="EMBL" id="LAZR01013116">
    <property type="protein sequence ID" value="KKM23473.1"/>
    <property type="molecule type" value="Genomic_DNA"/>
</dbReference>
<name>A0A0F9KMS0_9ZZZZ</name>
<dbReference type="AlphaFoldDB" id="A0A0F9KMS0"/>
<proteinExistence type="predicted"/>
<accession>A0A0F9KMS0</accession>
<comment type="caution">
    <text evidence="2">The sequence shown here is derived from an EMBL/GenBank/DDBJ whole genome shotgun (WGS) entry which is preliminary data.</text>
</comment>
<gene>
    <name evidence="2" type="ORF">LCGC14_1614800</name>
</gene>
<reference evidence="2" key="1">
    <citation type="journal article" date="2015" name="Nature">
        <title>Complex archaea that bridge the gap between prokaryotes and eukaryotes.</title>
        <authorList>
            <person name="Spang A."/>
            <person name="Saw J.H."/>
            <person name="Jorgensen S.L."/>
            <person name="Zaremba-Niedzwiedzka K."/>
            <person name="Martijn J."/>
            <person name="Lind A.E."/>
            <person name="van Eijk R."/>
            <person name="Schleper C."/>
            <person name="Guy L."/>
            <person name="Ettema T.J."/>
        </authorList>
    </citation>
    <scope>NUCLEOTIDE SEQUENCE</scope>
</reference>
<organism evidence="2">
    <name type="scientific">marine sediment metagenome</name>
    <dbReference type="NCBI Taxonomy" id="412755"/>
    <lineage>
        <taxon>unclassified sequences</taxon>
        <taxon>metagenomes</taxon>
        <taxon>ecological metagenomes</taxon>
    </lineage>
</organism>
<keyword evidence="1" id="KW-0175">Coiled coil</keyword>
<evidence type="ECO:0000313" key="2">
    <source>
        <dbReference type="EMBL" id="KKM23473.1"/>
    </source>
</evidence>
<protein>
    <submittedName>
        <fullName evidence="2">Uncharacterized protein</fullName>
    </submittedName>
</protein>
<evidence type="ECO:0000256" key="1">
    <source>
        <dbReference type="SAM" id="Coils"/>
    </source>
</evidence>
<sequence length="68" mass="8193">MSEDDKNDRWRVEWSDLAEKIGETKTKIVEEIARKKHAEHTLQTINQRLELLRTEFDTLIDKAQKYLH</sequence>
<feature type="coiled-coil region" evidence="1">
    <location>
        <begin position="35"/>
        <end position="62"/>
    </location>
</feature>